<dbReference type="EMBL" id="OX465078">
    <property type="protein sequence ID" value="CAI9271621.1"/>
    <property type="molecule type" value="Genomic_DNA"/>
</dbReference>
<gene>
    <name evidence="1" type="ORF">LSALG_LOCUS11887</name>
</gene>
<dbReference type="PANTHER" id="PTHR34835">
    <property type="entry name" value="OS07G0283600 PROTEIN-RELATED"/>
    <property type="match status" value="1"/>
</dbReference>
<evidence type="ECO:0000313" key="1">
    <source>
        <dbReference type="EMBL" id="CAI9271621.1"/>
    </source>
</evidence>
<proteinExistence type="predicted"/>
<dbReference type="PANTHER" id="PTHR34835:SF90">
    <property type="entry name" value="AMINOTRANSFERASE-LIKE PLANT MOBILE DOMAIN-CONTAINING PROTEIN"/>
    <property type="match status" value="1"/>
</dbReference>
<evidence type="ECO:0000313" key="2">
    <source>
        <dbReference type="Proteomes" id="UP001177003"/>
    </source>
</evidence>
<keyword evidence="2" id="KW-1185">Reference proteome</keyword>
<dbReference type="Proteomes" id="UP001177003">
    <property type="component" value="Chromosome 2"/>
</dbReference>
<name>A0AA35YEF7_LACSI</name>
<organism evidence="1 2">
    <name type="scientific">Lactuca saligna</name>
    <name type="common">Willowleaf lettuce</name>
    <dbReference type="NCBI Taxonomy" id="75948"/>
    <lineage>
        <taxon>Eukaryota</taxon>
        <taxon>Viridiplantae</taxon>
        <taxon>Streptophyta</taxon>
        <taxon>Embryophyta</taxon>
        <taxon>Tracheophyta</taxon>
        <taxon>Spermatophyta</taxon>
        <taxon>Magnoliopsida</taxon>
        <taxon>eudicotyledons</taxon>
        <taxon>Gunneridae</taxon>
        <taxon>Pentapetalae</taxon>
        <taxon>asterids</taxon>
        <taxon>campanulids</taxon>
        <taxon>Asterales</taxon>
        <taxon>Asteraceae</taxon>
        <taxon>Cichorioideae</taxon>
        <taxon>Cichorieae</taxon>
        <taxon>Lactucinae</taxon>
        <taxon>Lactuca</taxon>
    </lineage>
</organism>
<accession>A0AA35YEF7</accession>
<sequence length="134" mass="14757">MGFGSFLGMKIDTLPGNLAYFVVDSFTTSSCSIRVKSGVMNITNNTVEAMFGLMNKGLDFKTLDECDKNDPFLEARKGQYGKGNYSNGDYLKNIRKSSVADAMFKLNFLTLVINTFAETKIMGSCTIRACLINV</sequence>
<reference evidence="1" key="1">
    <citation type="submission" date="2023-04" db="EMBL/GenBank/DDBJ databases">
        <authorList>
            <person name="Vijverberg K."/>
            <person name="Xiong W."/>
            <person name="Schranz E."/>
        </authorList>
    </citation>
    <scope>NUCLEOTIDE SEQUENCE</scope>
</reference>
<protein>
    <submittedName>
        <fullName evidence="1">Uncharacterized protein</fullName>
    </submittedName>
</protein>
<dbReference type="AlphaFoldDB" id="A0AA35YEF7"/>